<name>A0ABW6MAZ6_9ACTN</name>
<dbReference type="Proteomes" id="UP001601303">
    <property type="component" value="Unassembled WGS sequence"/>
</dbReference>
<reference evidence="2 3" key="1">
    <citation type="submission" date="2024-10" db="EMBL/GenBank/DDBJ databases">
        <title>The Natural Products Discovery Center: Release of the First 8490 Sequenced Strains for Exploring Actinobacteria Biosynthetic Diversity.</title>
        <authorList>
            <person name="Kalkreuter E."/>
            <person name="Kautsar S.A."/>
            <person name="Yang D."/>
            <person name="Bader C.D."/>
            <person name="Teijaro C.N."/>
            <person name="Fluegel L."/>
            <person name="Davis C.M."/>
            <person name="Simpson J.R."/>
            <person name="Lauterbach L."/>
            <person name="Steele A.D."/>
            <person name="Gui C."/>
            <person name="Meng S."/>
            <person name="Li G."/>
            <person name="Viehrig K."/>
            <person name="Ye F."/>
            <person name="Su P."/>
            <person name="Kiefer A.F."/>
            <person name="Nichols A."/>
            <person name="Cepeda A.J."/>
            <person name="Yan W."/>
            <person name="Fan B."/>
            <person name="Jiang Y."/>
            <person name="Adhikari A."/>
            <person name="Zheng C.-J."/>
            <person name="Schuster L."/>
            <person name="Cowan T.M."/>
            <person name="Smanski M.J."/>
            <person name="Chevrette M.G."/>
            <person name="De Carvalho L.P.S."/>
            <person name="Shen B."/>
        </authorList>
    </citation>
    <scope>NUCLEOTIDE SEQUENCE [LARGE SCALE GENOMIC DNA]</scope>
    <source>
        <strain evidence="2 3">NPDC006488</strain>
    </source>
</reference>
<organism evidence="2 3">
    <name type="scientific">Streptomyces hokutonensis</name>
    <dbReference type="NCBI Taxonomy" id="1306990"/>
    <lineage>
        <taxon>Bacteria</taxon>
        <taxon>Bacillati</taxon>
        <taxon>Actinomycetota</taxon>
        <taxon>Actinomycetes</taxon>
        <taxon>Kitasatosporales</taxon>
        <taxon>Streptomycetaceae</taxon>
        <taxon>Streptomyces</taxon>
    </lineage>
</organism>
<evidence type="ECO:0000313" key="3">
    <source>
        <dbReference type="Proteomes" id="UP001601303"/>
    </source>
</evidence>
<feature type="signal peptide" evidence="1">
    <location>
        <begin position="1"/>
        <end position="30"/>
    </location>
</feature>
<dbReference type="RefSeq" id="WP_388110747.1">
    <property type="nucleotide sequence ID" value="NZ_JBIAHM010000011.1"/>
</dbReference>
<gene>
    <name evidence="2" type="ORF">ACFYNQ_29480</name>
</gene>
<evidence type="ECO:0000313" key="2">
    <source>
        <dbReference type="EMBL" id="MFE9602683.1"/>
    </source>
</evidence>
<keyword evidence="3" id="KW-1185">Reference proteome</keyword>
<keyword evidence="1" id="KW-0732">Signal</keyword>
<feature type="chain" id="PRO_5047267029" description="Secreted protein" evidence="1">
    <location>
        <begin position="31"/>
        <end position="122"/>
    </location>
</feature>
<evidence type="ECO:0008006" key="4">
    <source>
        <dbReference type="Google" id="ProtNLM"/>
    </source>
</evidence>
<evidence type="ECO:0000256" key="1">
    <source>
        <dbReference type="SAM" id="SignalP"/>
    </source>
</evidence>
<dbReference type="EMBL" id="JBIAHM010000011">
    <property type="protein sequence ID" value="MFE9602683.1"/>
    <property type="molecule type" value="Genomic_DNA"/>
</dbReference>
<protein>
    <recommendedName>
        <fullName evidence="4">Secreted protein</fullName>
    </recommendedName>
</protein>
<proteinExistence type="predicted"/>
<comment type="caution">
    <text evidence="2">The sequence shown here is derived from an EMBL/GenBank/DDBJ whole genome shotgun (WGS) entry which is preliminary data.</text>
</comment>
<accession>A0ABW6MAZ6</accession>
<sequence length="122" mass="13538">MRTVRRKVVMAMLAVAATVGGLAAPGTASAAGDKFVTLRVCSGSTETVKFFFVGENQYGDWIGSQFWEIAPKGCTTAGGYWWKAGQSVEFHHRKPSTGWRWEPRLISYNDTRDNAVYDLWIG</sequence>